<dbReference type="SUPFAM" id="SSF89392">
    <property type="entry name" value="Prokaryotic lipoproteins and lipoprotein localization factors"/>
    <property type="match status" value="1"/>
</dbReference>
<evidence type="ECO:0000256" key="1">
    <source>
        <dbReference type="ARBA" id="ARBA00004196"/>
    </source>
</evidence>
<name>A0ABW2WD80_9ACTN</name>
<reference evidence="6" key="1">
    <citation type="journal article" date="2019" name="Int. J. Syst. Evol. Microbiol.">
        <title>The Global Catalogue of Microorganisms (GCM) 10K type strain sequencing project: providing services to taxonomists for standard genome sequencing and annotation.</title>
        <authorList>
            <consortium name="The Broad Institute Genomics Platform"/>
            <consortium name="The Broad Institute Genome Sequencing Center for Infectious Disease"/>
            <person name="Wu L."/>
            <person name="Ma J."/>
        </authorList>
    </citation>
    <scope>NUCLEOTIDE SEQUENCE [LARGE SCALE GENOMIC DNA]</scope>
    <source>
        <strain evidence="6">CGMCC 4.7400</strain>
    </source>
</reference>
<keyword evidence="3" id="KW-0472">Membrane</keyword>
<feature type="chain" id="PRO_5045221523" evidence="4">
    <location>
        <begin position="26"/>
        <end position="290"/>
    </location>
</feature>
<evidence type="ECO:0000313" key="5">
    <source>
        <dbReference type="EMBL" id="MFD0316699.1"/>
    </source>
</evidence>
<comment type="subcellular location">
    <subcellularLocation>
        <location evidence="1">Cell envelope</location>
    </subcellularLocation>
</comment>
<dbReference type="EMBL" id="JBHTEB010000001">
    <property type="protein sequence ID" value="MFD0316699.1"/>
    <property type="molecule type" value="Genomic_DNA"/>
</dbReference>
<feature type="signal peptide" evidence="4">
    <location>
        <begin position="1"/>
        <end position="25"/>
    </location>
</feature>
<sequence>MSLSIRTRRVRGGALGAGVSALLLAAGAVGCSSGDGDGDSPKMEPAAAVAAAAKSAEEITSLRYRMTGEVPDAGEVEGEAAMSIDPLAMDMEMSVDGATASESGKVEIRLVDQVMYIGGGAEMAKEMDGKSWMKMDLSALGEENPLNELGAGQAGQNPNAESSFLADAEDVEEVGTETVEGVKTTHYKGTVTLDQLRKANKGEGKALREQREKSIEQYEKMGVDALDMDLWIDGEDRAKQVRMQGDTDSGQLDMTITFLEYNQPVEVEAPPAADTFDFAEAMEEAAAAES</sequence>
<keyword evidence="3" id="KW-1003">Cell membrane</keyword>
<proteinExistence type="inferred from homology"/>
<evidence type="ECO:0000256" key="3">
    <source>
        <dbReference type="ARBA" id="ARBA00022475"/>
    </source>
</evidence>
<comment type="caution">
    <text evidence="5">The sequence shown here is derived from an EMBL/GenBank/DDBJ whole genome shotgun (WGS) entry which is preliminary data.</text>
</comment>
<dbReference type="RefSeq" id="WP_381611481.1">
    <property type="nucleotide sequence ID" value="NZ_JBHTEB010000001.1"/>
</dbReference>
<organism evidence="5 6">
    <name type="scientific">Streptomyces flavalbus</name>
    <dbReference type="NCBI Taxonomy" id="2665155"/>
    <lineage>
        <taxon>Bacteria</taxon>
        <taxon>Bacillati</taxon>
        <taxon>Actinomycetota</taxon>
        <taxon>Actinomycetes</taxon>
        <taxon>Kitasatosporales</taxon>
        <taxon>Streptomycetaceae</taxon>
        <taxon>Streptomyces</taxon>
    </lineage>
</organism>
<dbReference type="PROSITE" id="PS51257">
    <property type="entry name" value="PROKAR_LIPOPROTEIN"/>
    <property type="match status" value="1"/>
</dbReference>
<dbReference type="InterPro" id="IPR029046">
    <property type="entry name" value="LolA/LolB/LppX"/>
</dbReference>
<comment type="similarity">
    <text evidence="2">Belongs to the LppX/LprAFG lipoprotein family.</text>
</comment>
<evidence type="ECO:0000256" key="4">
    <source>
        <dbReference type="SAM" id="SignalP"/>
    </source>
</evidence>
<keyword evidence="4" id="KW-0732">Signal</keyword>
<evidence type="ECO:0000313" key="6">
    <source>
        <dbReference type="Proteomes" id="UP001597023"/>
    </source>
</evidence>
<evidence type="ECO:0000256" key="2">
    <source>
        <dbReference type="ARBA" id="ARBA00009194"/>
    </source>
</evidence>
<keyword evidence="5" id="KW-0449">Lipoprotein</keyword>
<accession>A0ABW2WD80</accession>
<dbReference type="Proteomes" id="UP001597023">
    <property type="component" value="Unassembled WGS sequence"/>
</dbReference>
<gene>
    <name evidence="5" type="ORF">ACFQZ6_21315</name>
</gene>
<keyword evidence="6" id="KW-1185">Reference proteome</keyword>
<dbReference type="InterPro" id="IPR009830">
    <property type="entry name" value="LppX/LprAFG"/>
</dbReference>
<dbReference type="Gene3D" id="2.50.20.20">
    <property type="match status" value="1"/>
</dbReference>
<protein>
    <submittedName>
        <fullName evidence="5">LppX_LprAFG lipoprotein</fullName>
    </submittedName>
</protein>
<dbReference type="Pfam" id="PF07161">
    <property type="entry name" value="LppX_LprAFG"/>
    <property type="match status" value="1"/>
</dbReference>